<accession>A0AAD1S6T4</accession>
<evidence type="ECO:0000313" key="2">
    <source>
        <dbReference type="Proteomes" id="UP001295444"/>
    </source>
</evidence>
<dbReference type="EMBL" id="OW240915">
    <property type="protein sequence ID" value="CAH2286078.1"/>
    <property type="molecule type" value="Genomic_DNA"/>
</dbReference>
<proteinExistence type="predicted"/>
<sequence length="87" mass="10132">MFEEMLELVPMCGNTTGQDIFICIDEVLQKYNLPLSKLTSVATDGAPSMTGKTTVLWHYCEKNKVRFMKHPRFIIHIALYIKKYYAR</sequence>
<gene>
    <name evidence="1" type="ORF">PECUL_23A000580</name>
</gene>
<organism evidence="1 2">
    <name type="scientific">Pelobates cultripes</name>
    <name type="common">Western spadefoot toad</name>
    <dbReference type="NCBI Taxonomy" id="61616"/>
    <lineage>
        <taxon>Eukaryota</taxon>
        <taxon>Metazoa</taxon>
        <taxon>Chordata</taxon>
        <taxon>Craniata</taxon>
        <taxon>Vertebrata</taxon>
        <taxon>Euteleostomi</taxon>
        <taxon>Amphibia</taxon>
        <taxon>Batrachia</taxon>
        <taxon>Anura</taxon>
        <taxon>Pelobatoidea</taxon>
        <taxon>Pelobatidae</taxon>
        <taxon>Pelobates</taxon>
    </lineage>
</organism>
<evidence type="ECO:0000313" key="1">
    <source>
        <dbReference type="EMBL" id="CAH2286078.1"/>
    </source>
</evidence>
<dbReference type="PANTHER" id="PTHR45913">
    <property type="entry name" value="EPM2A-INTERACTING PROTEIN 1"/>
    <property type="match status" value="1"/>
</dbReference>
<keyword evidence="2" id="KW-1185">Reference proteome</keyword>
<dbReference type="PANTHER" id="PTHR45913:SF21">
    <property type="entry name" value="DUF4371 DOMAIN-CONTAINING PROTEIN"/>
    <property type="match status" value="1"/>
</dbReference>
<feature type="non-terminal residue" evidence="1">
    <location>
        <position position="87"/>
    </location>
</feature>
<reference evidence="1" key="1">
    <citation type="submission" date="2022-03" db="EMBL/GenBank/DDBJ databases">
        <authorList>
            <person name="Alioto T."/>
            <person name="Alioto T."/>
            <person name="Gomez Garrido J."/>
        </authorList>
    </citation>
    <scope>NUCLEOTIDE SEQUENCE</scope>
</reference>
<name>A0AAD1S6T4_PELCU</name>
<dbReference type="Proteomes" id="UP001295444">
    <property type="component" value="Chromosome 04"/>
</dbReference>
<protein>
    <submittedName>
        <fullName evidence="1">General transcription factor II-I repeat domain-containing 2, partial</fullName>
    </submittedName>
</protein>
<dbReference type="AlphaFoldDB" id="A0AAD1S6T4"/>